<feature type="compositionally biased region" description="Polar residues" evidence="2">
    <location>
        <begin position="59"/>
        <end position="70"/>
    </location>
</feature>
<feature type="region of interest" description="Disordered" evidence="2">
    <location>
        <begin position="1007"/>
        <end position="1030"/>
    </location>
</feature>
<keyword evidence="1" id="KW-0548">Nucleotidyltransferase</keyword>
<dbReference type="Pfam" id="PF05183">
    <property type="entry name" value="RdRP"/>
    <property type="match status" value="1"/>
</dbReference>
<dbReference type="GO" id="GO:0003723">
    <property type="term" value="F:RNA binding"/>
    <property type="evidence" value="ECO:0007669"/>
    <property type="project" value="UniProtKB-KW"/>
</dbReference>
<dbReference type="EMBL" id="KZ819189">
    <property type="protein sequence ID" value="PWZ02252.1"/>
    <property type="molecule type" value="Genomic_DNA"/>
</dbReference>
<gene>
    <name evidence="4" type="ORF">BCV70DRAFT_156871</name>
</gene>
<comment type="similarity">
    <text evidence="1">Belongs to the RdRP family.</text>
</comment>
<dbReference type="EC" id="2.7.7.48" evidence="1"/>
<dbReference type="AlphaFoldDB" id="A0A317XVX3"/>
<evidence type="ECO:0000313" key="5">
    <source>
        <dbReference type="Proteomes" id="UP000246740"/>
    </source>
</evidence>
<dbReference type="GO" id="GO:0030422">
    <property type="term" value="P:siRNA processing"/>
    <property type="evidence" value="ECO:0007669"/>
    <property type="project" value="TreeGrafter"/>
</dbReference>
<sequence length="1210" mass="135543">MTVEPRKSKEADAAQHSRSSSATIDVRQAELASLTFSDEIKPNPEAFNDRSTEDRTLDQHSPLSSGSLPSRTPLDKSYHEIVPCGLRLKLLRGDSDRRKPVPWGVQFYLASLVSFDLVAWDHLNITTGISLLRSESHLESIKQLFSPENQQDLWDDDNEMRSVVSRRATAKELETFAELDREERMREKNPLAGVYGPPGEGGARLYGGQVIFEGRISFEKSERKSKAEQDDQICKFTVRLLPPHMGASCRFARRFGSERFLRLKMERDMAKDAQKFASTPRTKKIQAEIRAFLCQTMVVLGRRFRPFFCKNNTIHYVQVDDINAEACPTELTTVWDFVNHHAPFDLNDSSLIGKFVQRLALGLSSSIPVSTIDSIEYMPDTLGDTWDDGTTQLVMTDGAAALSISVATDIARRLGYSCIPSAFQGRCAGAKGVWYLEPDSQAWLPGSKPQRTLTIRDSQNKIKLPCGGVDASQVVFDLLLPSRTSSPCTLSKQILMVLHNRGVPVNTLRLLQRAELVKIAEDITDWEGPNASLRLAATVDRLGKVETTKSKRATVLAEQRAQGMLSIVDPEQDSKGIGTSLEDDREIFFGKDGRHAVTGQPLSKVERAYEMLLVGYHPENCVPLAEYLNEVAVLAIQRVIGKFAIPVARSAEAMVIPDPTGTLEEDEIQFRFSGDAVVDPDSLLRCHHVPVGDVLVTRHPCLLPTDIRKVRAVVRPELSRYQDVVVFSTKGKRPLASLLSGGDYDGDLIRVFWDQSLVEPFSNADVKYADCPFKLDEMFEQNKLVVSDFVAEHRDRPVQKRDEALVPHLIQGAFEPHVRGAYGIMHLYAAWEFGSESDEAVELAHKFNMCMDGHKTGLTIKPRVRIDDSKKFFGQLPEWANVSDDMDSSCDRKYLFGIDESWTSPMALKSSKRQPSVLCALWSAGHREMTRLRRELRERLANTRFKEDKALSGLWQQSKQLERLDQETMKVIRDHVDMMAKSYAMTNARIAQKVEGRLRETWNSRQASLKGTGKMSDNGEPTHSGPMRRIRSDAGRLSTSFAEPVSSARTSMTLASDPDCDLLTPMEEAGVLTSSAEVATKYSLWPQWFVDTHLNLMDDMEKERLEYLRASYAYWTTYRQKPRFAFDVAWRWMMNLKAREKGGRAAAGQASAPQQIGGQGSLEVPLYALDVLSLRKKLIGRSNKSTAHDRATSTLSSSASASSSSLSLQP</sequence>
<dbReference type="PANTHER" id="PTHR23079">
    <property type="entry name" value="RNA-DEPENDENT RNA POLYMERASE"/>
    <property type="match status" value="1"/>
</dbReference>
<feature type="compositionally biased region" description="Low complexity" evidence="2">
    <location>
        <begin position="1192"/>
        <end position="1210"/>
    </location>
</feature>
<reference evidence="4 5" key="1">
    <citation type="journal article" date="2018" name="Mol. Biol. Evol.">
        <title>Broad Genomic Sampling Reveals a Smut Pathogenic Ancestry of the Fungal Clade Ustilaginomycotina.</title>
        <authorList>
            <person name="Kijpornyongpan T."/>
            <person name="Mondo S.J."/>
            <person name="Barry K."/>
            <person name="Sandor L."/>
            <person name="Lee J."/>
            <person name="Lipzen A."/>
            <person name="Pangilinan J."/>
            <person name="LaButti K."/>
            <person name="Hainaut M."/>
            <person name="Henrissat B."/>
            <person name="Grigoriev I.V."/>
            <person name="Spatafora J.W."/>
            <person name="Aime M.C."/>
        </authorList>
    </citation>
    <scope>NUCLEOTIDE SEQUENCE [LARGE SCALE GENOMIC DNA]</scope>
    <source>
        <strain evidence="4 5">MCA 3645</strain>
    </source>
</reference>
<dbReference type="PANTHER" id="PTHR23079:SF14">
    <property type="entry name" value="RNA-DEPENDENT RNA POLYMERASE"/>
    <property type="match status" value="1"/>
</dbReference>
<dbReference type="GO" id="GO:0031380">
    <property type="term" value="C:nuclear RNA-directed RNA polymerase complex"/>
    <property type="evidence" value="ECO:0007669"/>
    <property type="project" value="TreeGrafter"/>
</dbReference>
<keyword evidence="5" id="KW-1185">Reference proteome</keyword>
<dbReference type="Proteomes" id="UP000246740">
    <property type="component" value="Unassembled WGS sequence"/>
</dbReference>
<evidence type="ECO:0000256" key="2">
    <source>
        <dbReference type="SAM" id="MobiDB-lite"/>
    </source>
</evidence>
<feature type="compositionally biased region" description="Basic and acidic residues" evidence="2">
    <location>
        <begin position="38"/>
        <end position="58"/>
    </location>
</feature>
<keyword evidence="1" id="KW-0696">RNA-directed RNA polymerase</keyword>
<dbReference type="InterPro" id="IPR007855">
    <property type="entry name" value="RDRP"/>
</dbReference>
<feature type="region of interest" description="Disordered" evidence="2">
    <location>
        <begin position="1"/>
        <end position="74"/>
    </location>
</feature>
<accession>A0A317XVX3</accession>
<keyword evidence="1" id="KW-0694">RNA-binding</keyword>
<feature type="domain" description="RDRP core" evidence="3">
    <location>
        <begin position="234"/>
        <end position="883"/>
    </location>
</feature>
<evidence type="ECO:0000259" key="3">
    <source>
        <dbReference type="Pfam" id="PF05183"/>
    </source>
</evidence>
<proteinExistence type="inferred from homology"/>
<keyword evidence="1" id="KW-0808">Transferase</keyword>
<feature type="region of interest" description="Disordered" evidence="2">
    <location>
        <begin position="1181"/>
        <end position="1210"/>
    </location>
</feature>
<dbReference type="STRING" id="1882483.A0A317XVX3"/>
<dbReference type="InterPro" id="IPR057596">
    <property type="entry name" value="RDRP_core"/>
</dbReference>
<comment type="catalytic activity">
    <reaction evidence="1">
        <text>RNA(n) + a ribonucleoside 5'-triphosphate = RNA(n+1) + diphosphate</text>
        <dbReference type="Rhea" id="RHEA:21248"/>
        <dbReference type="Rhea" id="RHEA-COMP:14527"/>
        <dbReference type="Rhea" id="RHEA-COMP:17342"/>
        <dbReference type="ChEBI" id="CHEBI:33019"/>
        <dbReference type="ChEBI" id="CHEBI:61557"/>
        <dbReference type="ChEBI" id="CHEBI:140395"/>
        <dbReference type="EC" id="2.7.7.48"/>
    </reaction>
</comment>
<protein>
    <recommendedName>
        <fullName evidence="1">RNA-dependent RNA polymerase</fullName>
        <ecNumber evidence="1">2.7.7.48</ecNumber>
    </recommendedName>
</protein>
<dbReference type="OrthoDB" id="10055769at2759"/>
<feature type="compositionally biased region" description="Basic and acidic residues" evidence="2">
    <location>
        <begin position="1"/>
        <end position="15"/>
    </location>
</feature>
<organism evidence="4 5">
    <name type="scientific">Testicularia cyperi</name>
    <dbReference type="NCBI Taxonomy" id="1882483"/>
    <lineage>
        <taxon>Eukaryota</taxon>
        <taxon>Fungi</taxon>
        <taxon>Dikarya</taxon>
        <taxon>Basidiomycota</taxon>
        <taxon>Ustilaginomycotina</taxon>
        <taxon>Ustilaginomycetes</taxon>
        <taxon>Ustilaginales</taxon>
        <taxon>Anthracoideaceae</taxon>
        <taxon>Testicularia</taxon>
    </lineage>
</organism>
<dbReference type="GO" id="GO:0003968">
    <property type="term" value="F:RNA-directed RNA polymerase activity"/>
    <property type="evidence" value="ECO:0007669"/>
    <property type="project" value="UniProtKB-KW"/>
</dbReference>
<name>A0A317XVX3_9BASI</name>
<dbReference type="InParanoid" id="A0A317XVX3"/>
<evidence type="ECO:0000313" key="4">
    <source>
        <dbReference type="EMBL" id="PWZ02252.1"/>
    </source>
</evidence>
<evidence type="ECO:0000256" key="1">
    <source>
        <dbReference type="RuleBase" id="RU363098"/>
    </source>
</evidence>